<dbReference type="EMBL" id="LWBP01000078">
    <property type="protein sequence ID" value="OQP65029.1"/>
    <property type="molecule type" value="Genomic_DNA"/>
</dbReference>
<gene>
    <name evidence="1" type="ORF">A4R26_15070</name>
</gene>
<evidence type="ECO:0000313" key="2">
    <source>
        <dbReference type="Proteomes" id="UP000192276"/>
    </source>
</evidence>
<comment type="caution">
    <text evidence="1">The sequence shown here is derived from an EMBL/GenBank/DDBJ whole genome shotgun (WGS) entry which is preliminary data.</text>
</comment>
<dbReference type="OrthoDB" id="680724at2"/>
<sequence length="61" mass="7171">MKKKLKFYSKLFKREFTFTVDDNLKPAKPTGAVARKIEEANEHLSKIKNLDEILKRYSSPE</sequence>
<organism evidence="1 2">
    <name type="scientific">Niastella populi</name>
    <dbReference type="NCBI Taxonomy" id="550983"/>
    <lineage>
        <taxon>Bacteria</taxon>
        <taxon>Pseudomonadati</taxon>
        <taxon>Bacteroidota</taxon>
        <taxon>Chitinophagia</taxon>
        <taxon>Chitinophagales</taxon>
        <taxon>Chitinophagaceae</taxon>
        <taxon>Niastella</taxon>
    </lineage>
</organism>
<evidence type="ECO:0000313" key="1">
    <source>
        <dbReference type="EMBL" id="OQP65029.1"/>
    </source>
</evidence>
<reference evidence="2" key="1">
    <citation type="submission" date="2016-04" db="EMBL/GenBank/DDBJ databases">
        <authorList>
            <person name="Chen L."/>
            <person name="Zhuang W."/>
            <person name="Wang G."/>
        </authorList>
    </citation>
    <scope>NUCLEOTIDE SEQUENCE [LARGE SCALE GENOMIC DNA]</scope>
    <source>
        <strain evidence="2">208</strain>
    </source>
</reference>
<name>A0A1V9G318_9BACT</name>
<dbReference type="Proteomes" id="UP000192276">
    <property type="component" value="Unassembled WGS sequence"/>
</dbReference>
<protein>
    <submittedName>
        <fullName evidence="1">Uncharacterized protein</fullName>
    </submittedName>
</protein>
<dbReference type="RefSeq" id="WP_081163356.1">
    <property type="nucleotide sequence ID" value="NZ_LWBP01000078.1"/>
</dbReference>
<proteinExistence type="predicted"/>
<dbReference type="AlphaFoldDB" id="A0A1V9G318"/>
<accession>A0A1V9G318</accession>
<keyword evidence="2" id="KW-1185">Reference proteome</keyword>